<organism evidence="1 2">
    <name type="scientific">Aureobasidium subglaciale (strain EXF-2481)</name>
    <name type="common">Aureobasidium pullulans var. subglaciale</name>
    <dbReference type="NCBI Taxonomy" id="1043005"/>
    <lineage>
        <taxon>Eukaryota</taxon>
        <taxon>Fungi</taxon>
        <taxon>Dikarya</taxon>
        <taxon>Ascomycota</taxon>
        <taxon>Pezizomycotina</taxon>
        <taxon>Dothideomycetes</taxon>
        <taxon>Dothideomycetidae</taxon>
        <taxon>Dothideales</taxon>
        <taxon>Saccotheciaceae</taxon>
        <taxon>Aureobasidium</taxon>
    </lineage>
</organism>
<reference evidence="1 2" key="1">
    <citation type="journal article" date="2014" name="BMC Genomics">
        <title>Genome sequencing of four Aureobasidium pullulans varieties: biotechnological potential, stress tolerance, and description of new species.</title>
        <authorList>
            <person name="Gostin Ar C."/>
            <person name="Ohm R.A."/>
            <person name="Kogej T."/>
            <person name="Sonjak S."/>
            <person name="Turk M."/>
            <person name="Zajc J."/>
            <person name="Zalar P."/>
            <person name="Grube M."/>
            <person name="Sun H."/>
            <person name="Han J."/>
            <person name="Sharma A."/>
            <person name="Chiniquy J."/>
            <person name="Ngan C.Y."/>
            <person name="Lipzen A."/>
            <person name="Barry K."/>
            <person name="Grigoriev I.V."/>
            <person name="Gunde-Cimerman N."/>
        </authorList>
    </citation>
    <scope>NUCLEOTIDE SEQUENCE [LARGE SCALE GENOMIC DNA]</scope>
    <source>
        <strain evidence="1 2">EXF-2481</strain>
    </source>
</reference>
<protein>
    <submittedName>
        <fullName evidence="1">Uncharacterized protein</fullName>
    </submittedName>
</protein>
<dbReference type="GeneID" id="25365667"/>
<dbReference type="RefSeq" id="XP_013346825.1">
    <property type="nucleotide sequence ID" value="XM_013491371.1"/>
</dbReference>
<name>A0A074ZI81_AURSE</name>
<keyword evidence="2" id="KW-1185">Reference proteome</keyword>
<dbReference type="Proteomes" id="UP000030641">
    <property type="component" value="Unassembled WGS sequence"/>
</dbReference>
<sequence length="150" mass="16846">MLAEVMLSSAASVYPTQQGGPQISEEADGYLVAEEHVKLYLSYSTSSHPVYAAVGPDGTSEFLPYFSVSDRFRQYSLVTIARNSQEDRQRLHFATTSQGRRMRQRFVSVKRGHFKDNPLVRAKQVARARLALLAVAPVVRFRLESPRATI</sequence>
<gene>
    <name evidence="1" type="ORF">AUEXF2481DRAFT_36774</name>
</gene>
<proteinExistence type="predicted"/>
<evidence type="ECO:0000313" key="1">
    <source>
        <dbReference type="EMBL" id="KEQ98266.1"/>
    </source>
</evidence>
<accession>A0A074ZI81</accession>
<dbReference type="InParanoid" id="A0A074ZI81"/>
<dbReference type="HOGENOM" id="CLU_1740143_0_0_1"/>
<dbReference type="AlphaFoldDB" id="A0A074ZI81"/>
<evidence type="ECO:0000313" key="2">
    <source>
        <dbReference type="Proteomes" id="UP000030641"/>
    </source>
</evidence>
<dbReference type="EMBL" id="KL584752">
    <property type="protein sequence ID" value="KEQ98266.1"/>
    <property type="molecule type" value="Genomic_DNA"/>
</dbReference>